<gene>
    <name evidence="1" type="ORF">METZ01_LOCUS62126</name>
</gene>
<feature type="non-terminal residue" evidence="1">
    <location>
        <position position="119"/>
    </location>
</feature>
<proteinExistence type="predicted"/>
<sequence length="119" mass="13562">MNILISLFFSITLAFSVFAEDIKIIELHDQTIDQILLNAASDEGDENDDVKNDINNEELINQFKLLKKKYTIAKSEESNLSKSEESNPSEVITAFPDFWENADKDELLFLFDTLPVTNS</sequence>
<name>A0A381SZ49_9ZZZZ</name>
<dbReference type="AlphaFoldDB" id="A0A381SZ49"/>
<dbReference type="EMBL" id="UINC01003791">
    <property type="protein sequence ID" value="SVA09272.1"/>
    <property type="molecule type" value="Genomic_DNA"/>
</dbReference>
<evidence type="ECO:0000313" key="1">
    <source>
        <dbReference type="EMBL" id="SVA09272.1"/>
    </source>
</evidence>
<protein>
    <submittedName>
        <fullName evidence="1">Uncharacterized protein</fullName>
    </submittedName>
</protein>
<organism evidence="1">
    <name type="scientific">marine metagenome</name>
    <dbReference type="NCBI Taxonomy" id="408172"/>
    <lineage>
        <taxon>unclassified sequences</taxon>
        <taxon>metagenomes</taxon>
        <taxon>ecological metagenomes</taxon>
    </lineage>
</organism>
<accession>A0A381SZ49</accession>
<reference evidence="1" key="1">
    <citation type="submission" date="2018-05" db="EMBL/GenBank/DDBJ databases">
        <authorList>
            <person name="Lanie J.A."/>
            <person name="Ng W.-L."/>
            <person name="Kazmierczak K.M."/>
            <person name="Andrzejewski T.M."/>
            <person name="Davidsen T.M."/>
            <person name="Wayne K.J."/>
            <person name="Tettelin H."/>
            <person name="Glass J.I."/>
            <person name="Rusch D."/>
            <person name="Podicherti R."/>
            <person name="Tsui H.-C.T."/>
            <person name="Winkler M.E."/>
        </authorList>
    </citation>
    <scope>NUCLEOTIDE SEQUENCE</scope>
</reference>